<proteinExistence type="predicted"/>
<keyword evidence="2" id="KW-1185">Reference proteome</keyword>
<protein>
    <submittedName>
        <fullName evidence="1">Uncharacterized protein</fullName>
    </submittedName>
</protein>
<sequence>MKTVVILGVDKLGRKVTEKVSAPAPANTSFAAMAKDKLGLVKVSAIMTENMFNKSKEV</sequence>
<organism evidence="1 2">
    <name type="scientific">Erwinia phage KEY</name>
    <dbReference type="NCBI Taxonomy" id="2821255"/>
    <lineage>
        <taxon>Viruses</taxon>
        <taxon>Duplodnaviria</taxon>
        <taxon>Heunggongvirae</taxon>
        <taxon>Uroviricota</taxon>
        <taxon>Caudoviricetes</taxon>
        <taxon>Demerecviridae</taxon>
        <taxon>Keyvirus</taxon>
        <taxon>Keyvirus key</taxon>
    </lineage>
</organism>
<reference evidence="2" key="1">
    <citation type="journal article" date="2023" name="Virus Res">
        <title>Broad-host-range lytic Erwinia phage Key with exopolysaccharide degrading activity.</title>
        <authorList>
            <person name="Zlatohurska M."/>
            <person name="Gorb T."/>
            <person name="Romaniuk L."/>
            <person name="Shenderovska N."/>
            <person name="Faidiuk Y."/>
            <person name="Zhuminska G."/>
            <person name="Hubar Y."/>
            <person name="Hubar O."/>
            <person name="Kropinski A.M."/>
            <person name="Kushkina A."/>
            <person name="Tovkach F."/>
        </authorList>
    </citation>
    <scope>NUCLEOTIDE SEQUENCE [LARGE SCALE GENOMIC DNA]</scope>
</reference>
<dbReference type="Pfam" id="PF24592">
    <property type="entry name" value="DUF7616"/>
    <property type="match status" value="1"/>
</dbReference>
<evidence type="ECO:0000313" key="1">
    <source>
        <dbReference type="EMBL" id="QYC51565.1"/>
    </source>
</evidence>
<gene>
    <name evidence="1" type="ORF">key_074</name>
</gene>
<evidence type="ECO:0000313" key="2">
    <source>
        <dbReference type="Proteomes" id="UP001215551"/>
    </source>
</evidence>
<name>A0AAE8BCH8_9CAUD</name>
<accession>A0AAE8BCH8</accession>
<dbReference type="Proteomes" id="UP001215551">
    <property type="component" value="Segment"/>
</dbReference>
<dbReference type="EMBL" id="MZ616364">
    <property type="protein sequence ID" value="QYC51565.1"/>
    <property type="molecule type" value="Genomic_DNA"/>
</dbReference>
<dbReference type="InterPro" id="IPR056035">
    <property type="entry name" value="DUF7616"/>
</dbReference>